<dbReference type="AlphaFoldDB" id="A0A420HMY3"/>
<comment type="caution">
    <text evidence="3">The sequence shown here is derived from an EMBL/GenBank/DDBJ whole genome shotgun (WGS) entry which is preliminary data.</text>
</comment>
<dbReference type="EMBL" id="MCBR01018073">
    <property type="protein sequence ID" value="RKF58782.1"/>
    <property type="molecule type" value="Genomic_DNA"/>
</dbReference>
<evidence type="ECO:0000256" key="2">
    <source>
        <dbReference type="SAM" id="MobiDB-lite"/>
    </source>
</evidence>
<sequence length="99" mass="11129">MPRYAPPLESGTESDSSPETISRISTNYFQSVIDQADISTEMSTQNNGLPSEGSLSINNVYQMLEEMRARDELQKQEINTLRQDVNDLTSLIKAQSEDE</sequence>
<dbReference type="Proteomes" id="UP000285405">
    <property type="component" value="Unassembled WGS sequence"/>
</dbReference>
<evidence type="ECO:0000313" key="3">
    <source>
        <dbReference type="EMBL" id="RKF58782.1"/>
    </source>
</evidence>
<name>A0A420HMY3_9PEZI</name>
<evidence type="ECO:0000313" key="4">
    <source>
        <dbReference type="Proteomes" id="UP000285405"/>
    </source>
</evidence>
<feature type="region of interest" description="Disordered" evidence="2">
    <location>
        <begin position="1"/>
        <end position="20"/>
    </location>
</feature>
<gene>
    <name evidence="3" type="ORF">GcC1_180040</name>
</gene>
<accession>A0A420HMY3</accession>
<dbReference type="OrthoDB" id="10614671at2759"/>
<feature type="coiled-coil region" evidence="1">
    <location>
        <begin position="64"/>
        <end position="98"/>
    </location>
</feature>
<protein>
    <submittedName>
        <fullName evidence="3">Uncharacterized protein</fullName>
    </submittedName>
</protein>
<proteinExistence type="predicted"/>
<reference evidence="3 4" key="1">
    <citation type="journal article" date="2018" name="BMC Genomics">
        <title>Comparative genome analyses reveal sequence features reflecting distinct modes of host-adaptation between dicot and monocot powdery mildew.</title>
        <authorList>
            <person name="Wu Y."/>
            <person name="Ma X."/>
            <person name="Pan Z."/>
            <person name="Kale S.D."/>
            <person name="Song Y."/>
            <person name="King H."/>
            <person name="Zhang Q."/>
            <person name="Presley C."/>
            <person name="Deng X."/>
            <person name="Wei C.I."/>
            <person name="Xiao S."/>
        </authorList>
    </citation>
    <scope>NUCLEOTIDE SEQUENCE [LARGE SCALE GENOMIC DNA]</scope>
    <source>
        <strain evidence="3">UCSC1</strain>
    </source>
</reference>
<keyword evidence="1" id="KW-0175">Coiled coil</keyword>
<organism evidence="3 4">
    <name type="scientific">Golovinomyces cichoracearum</name>
    <dbReference type="NCBI Taxonomy" id="62708"/>
    <lineage>
        <taxon>Eukaryota</taxon>
        <taxon>Fungi</taxon>
        <taxon>Dikarya</taxon>
        <taxon>Ascomycota</taxon>
        <taxon>Pezizomycotina</taxon>
        <taxon>Leotiomycetes</taxon>
        <taxon>Erysiphales</taxon>
        <taxon>Erysiphaceae</taxon>
        <taxon>Golovinomyces</taxon>
    </lineage>
</organism>
<feature type="non-terminal residue" evidence="3">
    <location>
        <position position="99"/>
    </location>
</feature>
<feature type="compositionally biased region" description="Polar residues" evidence="2">
    <location>
        <begin position="11"/>
        <end position="20"/>
    </location>
</feature>
<evidence type="ECO:0000256" key="1">
    <source>
        <dbReference type="SAM" id="Coils"/>
    </source>
</evidence>